<keyword evidence="4" id="KW-1185">Reference proteome</keyword>
<dbReference type="Proteomes" id="UP000319576">
    <property type="component" value="Chromosome"/>
</dbReference>
<evidence type="ECO:0000313" key="4">
    <source>
        <dbReference type="Proteomes" id="UP000319576"/>
    </source>
</evidence>
<organism evidence="3 4">
    <name type="scientific">Urbifossiella limnaea</name>
    <dbReference type="NCBI Taxonomy" id="2528023"/>
    <lineage>
        <taxon>Bacteria</taxon>
        <taxon>Pseudomonadati</taxon>
        <taxon>Planctomycetota</taxon>
        <taxon>Planctomycetia</taxon>
        <taxon>Gemmatales</taxon>
        <taxon>Gemmataceae</taxon>
        <taxon>Urbifossiella</taxon>
    </lineage>
</organism>
<sequence>MTRTPPPTDGLDAALSDFFRSEMPKPWPAAPALATVPTRRDPGRRARLTLAASVALLAAGCWLLSGGGGGGPAGGAKPGAPADVLQNATARHPAATDKAKAKAAATTDPMNGFPQGALPMP</sequence>
<dbReference type="EMBL" id="CP036273">
    <property type="protein sequence ID" value="QDU18748.1"/>
    <property type="molecule type" value="Genomic_DNA"/>
</dbReference>
<dbReference type="AlphaFoldDB" id="A0A517XMM4"/>
<protein>
    <submittedName>
        <fullName evidence="3">Uncharacterized protein</fullName>
    </submittedName>
</protein>
<feature type="transmembrane region" description="Helical" evidence="2">
    <location>
        <begin position="48"/>
        <end position="65"/>
    </location>
</feature>
<keyword evidence="2" id="KW-1133">Transmembrane helix</keyword>
<dbReference type="KEGG" id="uli:ETAA1_06440"/>
<keyword evidence="2" id="KW-0472">Membrane</keyword>
<feature type="region of interest" description="Disordered" evidence="1">
    <location>
        <begin position="67"/>
        <end position="121"/>
    </location>
</feature>
<evidence type="ECO:0000256" key="2">
    <source>
        <dbReference type="SAM" id="Phobius"/>
    </source>
</evidence>
<proteinExistence type="predicted"/>
<feature type="compositionally biased region" description="Gly residues" evidence="1">
    <location>
        <begin position="67"/>
        <end position="77"/>
    </location>
</feature>
<dbReference type="RefSeq" id="WP_145234249.1">
    <property type="nucleotide sequence ID" value="NZ_CP036273.1"/>
</dbReference>
<reference evidence="3 4" key="1">
    <citation type="submission" date="2019-02" db="EMBL/GenBank/DDBJ databases">
        <title>Deep-cultivation of Planctomycetes and their phenomic and genomic characterization uncovers novel biology.</title>
        <authorList>
            <person name="Wiegand S."/>
            <person name="Jogler M."/>
            <person name="Boedeker C."/>
            <person name="Pinto D."/>
            <person name="Vollmers J."/>
            <person name="Rivas-Marin E."/>
            <person name="Kohn T."/>
            <person name="Peeters S.H."/>
            <person name="Heuer A."/>
            <person name="Rast P."/>
            <person name="Oberbeckmann S."/>
            <person name="Bunk B."/>
            <person name="Jeske O."/>
            <person name="Meyerdierks A."/>
            <person name="Storesund J.E."/>
            <person name="Kallscheuer N."/>
            <person name="Luecker S."/>
            <person name="Lage O.M."/>
            <person name="Pohl T."/>
            <person name="Merkel B.J."/>
            <person name="Hornburger P."/>
            <person name="Mueller R.-W."/>
            <person name="Bruemmer F."/>
            <person name="Labrenz M."/>
            <person name="Spormann A.M."/>
            <person name="Op den Camp H."/>
            <person name="Overmann J."/>
            <person name="Amann R."/>
            <person name="Jetten M.S.M."/>
            <person name="Mascher T."/>
            <person name="Medema M.H."/>
            <person name="Devos D.P."/>
            <person name="Kaster A.-K."/>
            <person name="Ovreas L."/>
            <person name="Rohde M."/>
            <person name="Galperin M.Y."/>
            <person name="Jogler C."/>
        </authorList>
    </citation>
    <scope>NUCLEOTIDE SEQUENCE [LARGE SCALE GENOMIC DNA]</scope>
    <source>
        <strain evidence="3 4">ETA_A1</strain>
    </source>
</reference>
<accession>A0A517XMM4</accession>
<gene>
    <name evidence="3" type="ORF">ETAA1_06440</name>
</gene>
<name>A0A517XMM4_9BACT</name>
<evidence type="ECO:0000256" key="1">
    <source>
        <dbReference type="SAM" id="MobiDB-lite"/>
    </source>
</evidence>
<keyword evidence="2" id="KW-0812">Transmembrane</keyword>
<evidence type="ECO:0000313" key="3">
    <source>
        <dbReference type="EMBL" id="QDU18748.1"/>
    </source>
</evidence>